<evidence type="ECO:0000313" key="2">
    <source>
        <dbReference type="Proteomes" id="UP000239757"/>
    </source>
</evidence>
<reference evidence="1 2" key="1">
    <citation type="submission" date="2015-01" db="EMBL/GenBank/DDBJ databases">
        <title>Genome of allotetraploid Gossypium barbadense reveals genomic plasticity and fiber elongation in cotton evolution.</title>
        <authorList>
            <person name="Chen X."/>
            <person name="Liu X."/>
            <person name="Zhao B."/>
            <person name="Zheng H."/>
            <person name="Hu Y."/>
            <person name="Lu G."/>
            <person name="Yang C."/>
            <person name="Chen J."/>
            <person name="Shan C."/>
            <person name="Zhang L."/>
            <person name="Zhou Y."/>
            <person name="Wang L."/>
            <person name="Guo W."/>
            <person name="Bai Y."/>
            <person name="Ruan J."/>
            <person name="Shangguan X."/>
            <person name="Mao Y."/>
            <person name="Jiang J."/>
            <person name="Zhu Y."/>
            <person name="Lei J."/>
            <person name="Kang H."/>
            <person name="Chen S."/>
            <person name="He X."/>
            <person name="Wang R."/>
            <person name="Wang Y."/>
            <person name="Chen J."/>
            <person name="Wang L."/>
            <person name="Yu S."/>
            <person name="Wang B."/>
            <person name="Wei J."/>
            <person name="Song S."/>
            <person name="Lu X."/>
            <person name="Gao Z."/>
            <person name="Gu W."/>
            <person name="Deng X."/>
            <person name="Ma D."/>
            <person name="Wang S."/>
            <person name="Liang W."/>
            <person name="Fang L."/>
            <person name="Cai C."/>
            <person name="Zhu X."/>
            <person name="Zhou B."/>
            <person name="Zhang Y."/>
            <person name="Chen Z."/>
            <person name="Xu S."/>
            <person name="Zhu R."/>
            <person name="Wang S."/>
            <person name="Zhang T."/>
            <person name="Zhao G."/>
        </authorList>
    </citation>
    <scope>NUCLEOTIDE SEQUENCE [LARGE SCALE GENOMIC DNA]</scope>
    <source>
        <strain evidence="2">cv. Xinhai21</strain>
        <tissue evidence="1">Leaf</tissue>
    </source>
</reference>
<evidence type="ECO:0000313" key="1">
    <source>
        <dbReference type="EMBL" id="PPS20353.1"/>
    </source>
</evidence>
<gene>
    <name evidence="1" type="ORF">GOBAR_AA00242</name>
</gene>
<sequence>MKLEVERLQLNISAADRDRTLLSIGTYPTMVLDALVFDYVRVLISSRRRVHADTAAYKALDEVTGSSLLDGLSDRNRLFAIEVLLKQLLAGEESLAEFPLHCSFIDAVSG</sequence>
<organism evidence="1 2">
    <name type="scientific">Gossypium barbadense</name>
    <name type="common">Sea Island cotton</name>
    <name type="synonym">Hibiscus barbadensis</name>
    <dbReference type="NCBI Taxonomy" id="3634"/>
    <lineage>
        <taxon>Eukaryota</taxon>
        <taxon>Viridiplantae</taxon>
        <taxon>Streptophyta</taxon>
        <taxon>Embryophyta</taxon>
        <taxon>Tracheophyta</taxon>
        <taxon>Spermatophyta</taxon>
        <taxon>Magnoliopsida</taxon>
        <taxon>eudicotyledons</taxon>
        <taxon>Gunneridae</taxon>
        <taxon>Pentapetalae</taxon>
        <taxon>rosids</taxon>
        <taxon>malvids</taxon>
        <taxon>Malvales</taxon>
        <taxon>Malvaceae</taxon>
        <taxon>Malvoideae</taxon>
        <taxon>Gossypium</taxon>
    </lineage>
</organism>
<dbReference type="PANTHER" id="PTHR46817:SF1">
    <property type="entry name" value="SAC DOMAIN-CONTAINING PROTEIN"/>
    <property type="match status" value="1"/>
</dbReference>
<name>A0A2P5YXT7_GOSBA</name>
<protein>
    <submittedName>
        <fullName evidence="1">Uncharacterized protein</fullName>
    </submittedName>
</protein>
<accession>A0A2P5YXT7</accession>
<dbReference type="AlphaFoldDB" id="A0A2P5YXT7"/>
<dbReference type="PANTHER" id="PTHR46817">
    <property type="entry name" value="PHOSPHOINOSITIDE PHOSPHATASE SAC9-RELATED"/>
    <property type="match status" value="1"/>
</dbReference>
<dbReference type="EMBL" id="KZ662704">
    <property type="protein sequence ID" value="PPS20353.1"/>
    <property type="molecule type" value="Genomic_DNA"/>
</dbReference>
<proteinExistence type="predicted"/>
<dbReference type="OrthoDB" id="405996at2759"/>
<dbReference type="Proteomes" id="UP000239757">
    <property type="component" value="Unassembled WGS sequence"/>
</dbReference>